<proteinExistence type="predicted"/>
<dbReference type="Proteomes" id="UP000773469">
    <property type="component" value="Unassembled WGS sequence"/>
</dbReference>
<dbReference type="SUPFAM" id="SSF56112">
    <property type="entry name" value="Protein kinase-like (PK-like)"/>
    <property type="match status" value="1"/>
</dbReference>
<dbReference type="InterPro" id="IPR052077">
    <property type="entry name" value="CcrZ_PhaseVar_Mediator"/>
</dbReference>
<dbReference type="Pfam" id="PF01636">
    <property type="entry name" value="APH"/>
    <property type="match status" value="1"/>
</dbReference>
<comment type="caution">
    <text evidence="2">The sequence shown here is derived from an EMBL/GenBank/DDBJ whole genome shotgun (WGS) entry which is preliminary data.</text>
</comment>
<dbReference type="Gene3D" id="3.30.200.20">
    <property type="entry name" value="Phosphorylase Kinase, domain 1"/>
    <property type="match status" value="1"/>
</dbReference>
<dbReference type="Gene3D" id="3.90.1200.10">
    <property type="match status" value="1"/>
</dbReference>
<dbReference type="EMBL" id="BPEU01000009">
    <property type="protein sequence ID" value="GIU39599.1"/>
    <property type="molecule type" value="Genomic_DNA"/>
</dbReference>
<name>A0ABQ4NYT0_SHECO</name>
<evidence type="ECO:0000313" key="2">
    <source>
        <dbReference type="EMBL" id="GIU39599.1"/>
    </source>
</evidence>
<accession>A0ABQ4NYT0</accession>
<keyword evidence="3" id="KW-1185">Reference proteome</keyword>
<dbReference type="PANTHER" id="PTHR40086">
    <property type="entry name" value="PHOSPHOTRANSFERASE YTMP-RELATED"/>
    <property type="match status" value="1"/>
</dbReference>
<dbReference type="InterPro" id="IPR002575">
    <property type="entry name" value="Aminoglycoside_PTrfase"/>
</dbReference>
<evidence type="ECO:0000313" key="3">
    <source>
        <dbReference type="Proteomes" id="UP000773469"/>
    </source>
</evidence>
<evidence type="ECO:0000259" key="1">
    <source>
        <dbReference type="Pfam" id="PF01636"/>
    </source>
</evidence>
<gene>
    <name evidence="2" type="primary">thiK</name>
    <name evidence="2" type="ORF">TUM3794_15000</name>
</gene>
<protein>
    <submittedName>
        <fullName evidence="2">Aminoglycoside phosphotransferase</fullName>
    </submittedName>
</protein>
<organism evidence="2 3">
    <name type="scientific">Shewanella colwelliana</name>
    <name type="common">Alteromonas colwelliana</name>
    <dbReference type="NCBI Taxonomy" id="23"/>
    <lineage>
        <taxon>Bacteria</taxon>
        <taxon>Pseudomonadati</taxon>
        <taxon>Pseudomonadota</taxon>
        <taxon>Gammaproteobacteria</taxon>
        <taxon>Alteromonadales</taxon>
        <taxon>Shewanellaceae</taxon>
        <taxon>Shewanella</taxon>
    </lineage>
</organism>
<dbReference type="InterPro" id="IPR011009">
    <property type="entry name" value="Kinase-like_dom_sf"/>
</dbReference>
<reference evidence="2 3" key="1">
    <citation type="submission" date="2021-05" db="EMBL/GenBank/DDBJ databases">
        <title>Molecular characterization for Shewanella algae harboring chromosomal blaOXA-55-like strains isolated from clinical and environment sample.</title>
        <authorList>
            <person name="Ohama Y."/>
            <person name="Aoki K."/>
            <person name="Harada S."/>
            <person name="Moriya K."/>
            <person name="Ishii Y."/>
            <person name="Tateda K."/>
        </authorList>
    </citation>
    <scope>NUCLEOTIDE SEQUENCE [LARGE SCALE GENOMIC DNA]</scope>
    <source>
        <strain evidence="2 3">MBTL60-118</strain>
    </source>
</reference>
<feature type="domain" description="Aminoglycoside phosphotransferase" evidence="1">
    <location>
        <begin position="35"/>
        <end position="271"/>
    </location>
</feature>
<sequence>MSDSLSALQLFDQLDEEVRLALKNVGCLLDNNTMITALSRGLSNHNYLIATETGKWVLRLNSAASNGICDRNAELANWRLAQSADVAPKLLFNSTNNQCYLSEYIEHSTDWSVLMCANRAHPLIDCFEPWPGAEQYLLNLLNTLSSLPLPINQMSLPQQWHEYRQALTQHSRQQACHLNIVQRQLWQTRFKVLMAQSDKIEQLLVLLQACMLGPQYSHRDLNPHNLLFKNKLWCIDYEYACSSHPLVDLASVLATHRLSTSQRHTLISRYIEHNPNLTSDALKAVPAAIEIYWYFGCCWALLMAISHHSDMDSNTSSENNDDDTLTRTDNFESFTHHSFDAYLNCFDDFIALID</sequence>
<dbReference type="RefSeq" id="WP_220756667.1">
    <property type="nucleotide sequence ID" value="NZ_BPEU01000009.1"/>
</dbReference>
<dbReference type="PANTHER" id="PTHR40086:SF1">
    <property type="entry name" value="CELL CYCLE REGULATOR CCRZ"/>
    <property type="match status" value="1"/>
</dbReference>